<sequence>MFKTPHDDSFIFDKNISLVNVALATSAAPTYFPAFEIKNNLYVDGGLIANSPCLIGWHEAINVFQRKANEPFRIKILNIGTMAGNVVSNHKKTKWKILNQWGFLNQWRGGERLLELTLSANESLHEFMVKHHLGDDCFLNINTQPSESQSRELSLDNARDNAAEILIAHGNQSAATYINNSIFKSIISHQRNIWPFYNKRDC</sequence>
<comment type="caution">
    <text evidence="3">Lacks conserved residue(s) required for the propagation of feature annotation.</text>
</comment>
<proteinExistence type="inferred from homology"/>
<evidence type="ECO:0000256" key="3">
    <source>
        <dbReference type="PROSITE-ProRule" id="PRU01161"/>
    </source>
</evidence>
<evidence type="ECO:0000313" key="5">
    <source>
        <dbReference type="EMBL" id="SUP80084.1"/>
    </source>
</evidence>
<dbReference type="Pfam" id="PF01734">
    <property type="entry name" value="Patatin"/>
    <property type="match status" value="1"/>
</dbReference>
<dbReference type="Gene3D" id="3.40.1090.10">
    <property type="entry name" value="Cytosolic phospholipase A2 catalytic domain"/>
    <property type="match status" value="1"/>
</dbReference>
<organism evidence="5 6">
    <name type="scientific">Yersinia pseudotuberculosis</name>
    <dbReference type="NCBI Taxonomy" id="633"/>
    <lineage>
        <taxon>Bacteria</taxon>
        <taxon>Pseudomonadati</taxon>
        <taxon>Pseudomonadota</taxon>
        <taxon>Gammaproteobacteria</taxon>
        <taxon>Enterobacterales</taxon>
        <taxon>Yersiniaceae</taxon>
        <taxon>Yersinia</taxon>
    </lineage>
</organism>
<evidence type="ECO:0000256" key="1">
    <source>
        <dbReference type="ARBA" id="ARBA00010240"/>
    </source>
</evidence>
<protein>
    <submittedName>
        <fullName evidence="5">Patatin</fullName>
    </submittedName>
</protein>
<name>A0A380Q2M8_YERPU</name>
<dbReference type="EMBL" id="UHJC01000001">
    <property type="protein sequence ID" value="SUP80084.1"/>
    <property type="molecule type" value="Genomic_DNA"/>
</dbReference>
<feature type="domain" description="PNPLA" evidence="4">
    <location>
        <begin position="1"/>
        <end position="57"/>
    </location>
</feature>
<dbReference type="InterPro" id="IPR002641">
    <property type="entry name" value="PNPLA_dom"/>
</dbReference>
<dbReference type="GO" id="GO:0006629">
    <property type="term" value="P:lipid metabolic process"/>
    <property type="evidence" value="ECO:0007669"/>
    <property type="project" value="UniProtKB-KW"/>
</dbReference>
<evidence type="ECO:0000256" key="2">
    <source>
        <dbReference type="ARBA" id="ARBA00023098"/>
    </source>
</evidence>
<dbReference type="PANTHER" id="PTHR32176">
    <property type="entry name" value="XYLOSE ISOMERASE"/>
    <property type="match status" value="1"/>
</dbReference>
<dbReference type="PANTHER" id="PTHR32176:SF92">
    <property type="entry name" value="XYLOSE ISOMERASE"/>
    <property type="match status" value="1"/>
</dbReference>
<evidence type="ECO:0000313" key="6">
    <source>
        <dbReference type="Proteomes" id="UP000255087"/>
    </source>
</evidence>
<comment type="similarity">
    <text evidence="1">Belongs to the patatin family.</text>
</comment>
<gene>
    <name evidence="5" type="ORF">NCTC8580_00124</name>
</gene>
<dbReference type="PROSITE" id="PS51635">
    <property type="entry name" value="PNPLA"/>
    <property type="match status" value="1"/>
</dbReference>
<accession>A0A380Q2M8</accession>
<keyword evidence="2" id="KW-0443">Lipid metabolism</keyword>
<dbReference type="AlphaFoldDB" id="A0A380Q2M8"/>
<dbReference type="Proteomes" id="UP000255087">
    <property type="component" value="Unassembled WGS sequence"/>
</dbReference>
<dbReference type="InterPro" id="IPR016035">
    <property type="entry name" value="Acyl_Trfase/lysoPLipase"/>
</dbReference>
<feature type="short sequence motif" description="DGA/G" evidence="3">
    <location>
        <begin position="44"/>
        <end position="46"/>
    </location>
</feature>
<reference evidence="5 6" key="1">
    <citation type="submission" date="2018-06" db="EMBL/GenBank/DDBJ databases">
        <authorList>
            <consortium name="Pathogen Informatics"/>
            <person name="Doyle S."/>
        </authorList>
    </citation>
    <scope>NUCLEOTIDE SEQUENCE [LARGE SCALE GENOMIC DNA]</scope>
    <source>
        <strain evidence="5 6">NCTC8580</strain>
    </source>
</reference>
<dbReference type="SUPFAM" id="SSF52151">
    <property type="entry name" value="FabD/lysophospholipase-like"/>
    <property type="match status" value="1"/>
</dbReference>
<evidence type="ECO:0000259" key="4">
    <source>
        <dbReference type="PROSITE" id="PS51635"/>
    </source>
</evidence>